<dbReference type="RefSeq" id="XP_056068180.1">
    <property type="nucleotide sequence ID" value="XM_056218915.1"/>
</dbReference>
<sequence>MRPEYRDPTKVNTINESQSPRTHSVRPNYTTIYTEYRTVANIPRVSVYWDFVDQTSSMGLVLKAVGAYVLYIISRAVYNVFFHPLARFPGPKIWSASRLPYLFTLVIGQNSFRIKALHDEYGPIVRVAPNELHINDPRAWNDIYLRKDSEIRPPQWGMRPPGIESYNVISGVGADHARFRKALGLAFSEDAVKEYEPTVRSYFNKFTARIDDLIAKNKGSAVVDMVKWSNFTTFDIIGELAWSKSYGCLDTGAGHAIMGVLSHFQGVIIAAAITYYPWINNALMAITPRSAFEDLKMIFNDGHERLQNRLKNGPSGHPDVLGHLAEYNKQNPTAKITDDEIEQNVFSCLVAGSECLTTAFSGALHYLLVYPSKLHRAQQEVRAAFSSEASINATDAAKLEYLNAIIEESLPPPPPPSQEPSSPSTVVSVSCYSMFRSASHFSAPDVFAPERFLPSPSTDDSSKWSPDSPLNHNDMAAFKPWGVGPRECPAQPLARLEMRLFLAILLYRYDFRVAEGSYLTRWTSQRVFETWQKEKMDVEFTPASSSMGETLPVAAP</sequence>
<keyword evidence="4 6" id="KW-0479">Metal-binding</keyword>
<proteinExistence type="inferred from homology"/>
<evidence type="ECO:0000256" key="5">
    <source>
        <dbReference type="ARBA" id="ARBA00023004"/>
    </source>
</evidence>
<dbReference type="PANTHER" id="PTHR24305">
    <property type="entry name" value="CYTOCHROME P450"/>
    <property type="match status" value="1"/>
</dbReference>
<dbReference type="OrthoDB" id="1470350at2759"/>
<dbReference type="SUPFAM" id="SSF48264">
    <property type="entry name" value="Cytochrome P450"/>
    <property type="match status" value="1"/>
</dbReference>
<dbReference type="InterPro" id="IPR002401">
    <property type="entry name" value="Cyt_P450_E_grp-I"/>
</dbReference>
<comment type="caution">
    <text evidence="9">The sequence shown here is derived from an EMBL/GenBank/DDBJ whole genome shotgun (WGS) entry which is preliminary data.</text>
</comment>
<dbReference type="GO" id="GO:0020037">
    <property type="term" value="F:heme binding"/>
    <property type="evidence" value="ECO:0007669"/>
    <property type="project" value="InterPro"/>
</dbReference>
<evidence type="ECO:0000256" key="3">
    <source>
        <dbReference type="ARBA" id="ARBA00022617"/>
    </source>
</evidence>
<gene>
    <name evidence="9" type="ORF">N0V89_010170</name>
</gene>
<evidence type="ECO:0000256" key="4">
    <source>
        <dbReference type="ARBA" id="ARBA00022723"/>
    </source>
</evidence>
<evidence type="ECO:0000313" key="10">
    <source>
        <dbReference type="Proteomes" id="UP001140513"/>
    </source>
</evidence>
<dbReference type="Proteomes" id="UP001140513">
    <property type="component" value="Unassembled WGS sequence"/>
</dbReference>
<dbReference type="AlphaFoldDB" id="A0A9W9C7A3"/>
<feature type="binding site" description="axial binding residue" evidence="6">
    <location>
        <position position="488"/>
    </location>
    <ligand>
        <name>heme</name>
        <dbReference type="ChEBI" id="CHEBI:30413"/>
    </ligand>
    <ligandPart>
        <name>Fe</name>
        <dbReference type="ChEBI" id="CHEBI:18248"/>
    </ligandPart>
</feature>
<keyword evidence="7" id="KW-0503">Monooxygenase</keyword>
<dbReference type="InterPro" id="IPR050121">
    <property type="entry name" value="Cytochrome_P450_monoxygenase"/>
</dbReference>
<dbReference type="InterPro" id="IPR001128">
    <property type="entry name" value="Cyt_P450"/>
</dbReference>
<evidence type="ECO:0000313" key="9">
    <source>
        <dbReference type="EMBL" id="KAJ4348792.1"/>
    </source>
</evidence>
<keyword evidence="5 6" id="KW-0408">Iron</keyword>
<organism evidence="9 10">
    <name type="scientific">Didymosphaeria variabile</name>
    <dbReference type="NCBI Taxonomy" id="1932322"/>
    <lineage>
        <taxon>Eukaryota</taxon>
        <taxon>Fungi</taxon>
        <taxon>Dikarya</taxon>
        <taxon>Ascomycota</taxon>
        <taxon>Pezizomycotina</taxon>
        <taxon>Dothideomycetes</taxon>
        <taxon>Pleosporomycetidae</taxon>
        <taxon>Pleosporales</taxon>
        <taxon>Massarineae</taxon>
        <taxon>Didymosphaeriaceae</taxon>
        <taxon>Didymosphaeria</taxon>
    </lineage>
</organism>
<keyword evidence="7" id="KW-0560">Oxidoreductase</keyword>
<dbReference type="InterPro" id="IPR017972">
    <property type="entry name" value="Cyt_P450_CS"/>
</dbReference>
<keyword evidence="3 6" id="KW-0349">Heme</keyword>
<accession>A0A9W9C7A3</accession>
<evidence type="ECO:0000256" key="7">
    <source>
        <dbReference type="RuleBase" id="RU000461"/>
    </source>
</evidence>
<keyword evidence="10" id="KW-1185">Reference proteome</keyword>
<dbReference type="EMBL" id="JAPEUX010000007">
    <property type="protein sequence ID" value="KAJ4348792.1"/>
    <property type="molecule type" value="Genomic_DNA"/>
</dbReference>
<feature type="compositionally biased region" description="Polar residues" evidence="8">
    <location>
        <begin position="10"/>
        <end position="25"/>
    </location>
</feature>
<dbReference type="PRINTS" id="PR00463">
    <property type="entry name" value="EP450I"/>
</dbReference>
<evidence type="ECO:0000256" key="1">
    <source>
        <dbReference type="ARBA" id="ARBA00001971"/>
    </source>
</evidence>
<dbReference type="Gene3D" id="1.10.630.10">
    <property type="entry name" value="Cytochrome P450"/>
    <property type="match status" value="1"/>
</dbReference>
<evidence type="ECO:0000256" key="8">
    <source>
        <dbReference type="SAM" id="MobiDB-lite"/>
    </source>
</evidence>
<dbReference type="GO" id="GO:0016705">
    <property type="term" value="F:oxidoreductase activity, acting on paired donors, with incorporation or reduction of molecular oxygen"/>
    <property type="evidence" value="ECO:0007669"/>
    <property type="project" value="InterPro"/>
</dbReference>
<dbReference type="GO" id="GO:0004497">
    <property type="term" value="F:monooxygenase activity"/>
    <property type="evidence" value="ECO:0007669"/>
    <property type="project" value="UniProtKB-KW"/>
</dbReference>
<evidence type="ECO:0008006" key="11">
    <source>
        <dbReference type="Google" id="ProtNLM"/>
    </source>
</evidence>
<evidence type="ECO:0000256" key="6">
    <source>
        <dbReference type="PIRSR" id="PIRSR602401-1"/>
    </source>
</evidence>
<feature type="region of interest" description="Disordered" evidence="8">
    <location>
        <begin position="1"/>
        <end position="25"/>
    </location>
</feature>
<dbReference type="Pfam" id="PF00067">
    <property type="entry name" value="p450"/>
    <property type="match status" value="2"/>
</dbReference>
<evidence type="ECO:0000256" key="2">
    <source>
        <dbReference type="ARBA" id="ARBA00010617"/>
    </source>
</evidence>
<dbReference type="PANTHER" id="PTHR24305:SF210">
    <property type="entry name" value="CYTOCHROME P450 MONOOXYGENASE ASQL-RELATED"/>
    <property type="match status" value="1"/>
</dbReference>
<reference evidence="9" key="1">
    <citation type="submission" date="2022-10" db="EMBL/GenBank/DDBJ databases">
        <title>Tapping the CABI collections for fungal endophytes: first genome assemblies for Collariella, Neodidymelliopsis, Ascochyta clinopodiicola, Didymella pomorum, Didymosphaeria variabile, Neocosmospora piperis and Neocucurbitaria cava.</title>
        <authorList>
            <person name="Hill R."/>
        </authorList>
    </citation>
    <scope>NUCLEOTIDE SEQUENCE</scope>
    <source>
        <strain evidence="9">IMI 356815</strain>
    </source>
</reference>
<protein>
    <recommendedName>
        <fullName evidence="11">Cytochrome P450</fullName>
    </recommendedName>
</protein>
<dbReference type="GeneID" id="80913700"/>
<dbReference type="PROSITE" id="PS00086">
    <property type="entry name" value="CYTOCHROME_P450"/>
    <property type="match status" value="1"/>
</dbReference>
<comment type="similarity">
    <text evidence="2 7">Belongs to the cytochrome P450 family.</text>
</comment>
<comment type="cofactor">
    <cofactor evidence="1 6">
        <name>heme</name>
        <dbReference type="ChEBI" id="CHEBI:30413"/>
    </cofactor>
</comment>
<dbReference type="InterPro" id="IPR036396">
    <property type="entry name" value="Cyt_P450_sf"/>
</dbReference>
<name>A0A9W9C7A3_9PLEO</name>
<dbReference type="GO" id="GO:0005506">
    <property type="term" value="F:iron ion binding"/>
    <property type="evidence" value="ECO:0007669"/>
    <property type="project" value="InterPro"/>
</dbReference>